<reference evidence="1 2" key="1">
    <citation type="submission" date="2019-10" db="EMBL/GenBank/DDBJ databases">
        <authorList>
            <person name="Ndlovu S.S."/>
        </authorList>
    </citation>
    <scope>NUCLEOTIDE SEQUENCE [LARGE SCALE GENOMIC DNA]</scope>
    <source>
        <strain evidence="1">Zaire</strain>
    </source>
</reference>
<dbReference type="Pfam" id="PF01671">
    <property type="entry name" value="ASFV_360"/>
    <property type="match status" value="1"/>
</dbReference>
<evidence type="ECO:0000313" key="2">
    <source>
        <dbReference type="Proteomes" id="UP000501719"/>
    </source>
</evidence>
<organism evidence="1 2">
    <name type="scientific">African swine fever virus</name>
    <name type="common">ASFV</name>
    <dbReference type="NCBI Taxonomy" id="10497"/>
    <lineage>
        <taxon>Viruses</taxon>
        <taxon>Varidnaviria</taxon>
        <taxon>Bamfordvirae</taxon>
        <taxon>Nucleocytoviricota</taxon>
        <taxon>Pokkesviricetes</taxon>
        <taxon>Asfuvirales</taxon>
        <taxon>Asfarviridae</taxon>
        <taxon>Asfivirus</taxon>
        <taxon>Asfivirus haemorrhagiae</taxon>
    </lineage>
</organism>
<organismHost>
    <name type="scientific">Ornithodoros moubata</name>
    <name type="common">Soft tick</name>
    <name type="synonym">Argasid tick</name>
    <dbReference type="NCBI Taxonomy" id="6938"/>
</organismHost>
<organismHost>
    <name type="scientific">Potamochoerus larvatus</name>
    <name type="common">Bushpig</name>
    <dbReference type="NCBI Taxonomy" id="273792"/>
</organismHost>
<proteinExistence type="predicted"/>
<accession>A0A6G7KTG0</accession>
<organismHost>
    <name type="scientific">Ornithodoros</name>
    <name type="common">relapsing fever ticks</name>
    <dbReference type="NCBI Taxonomy" id="6937"/>
</organismHost>
<organismHost>
    <name type="scientific">Phacochoerus aethiopicus</name>
    <name type="common">Warthog</name>
    <dbReference type="NCBI Taxonomy" id="85517"/>
</organismHost>
<organismHost>
    <name type="scientific">Phacochoerus africanus</name>
    <name type="common">Warthog</name>
    <dbReference type="NCBI Taxonomy" id="41426"/>
</organismHost>
<protein>
    <submittedName>
        <fullName evidence="1">p360_21R</fullName>
    </submittedName>
</protein>
<name>A0A6G7KTG0_ASF</name>
<gene>
    <name evidence="1" type="primary">360_21R</name>
</gene>
<dbReference type="InterPro" id="IPR002595">
    <property type="entry name" value="ASFV_MGF360"/>
</dbReference>
<organismHost>
    <name type="scientific">Sus scrofa</name>
    <name type="common">Pig</name>
    <dbReference type="NCBI Taxonomy" id="9823"/>
</organismHost>
<evidence type="ECO:0000313" key="1">
    <source>
        <dbReference type="EMBL" id="QII88681.1"/>
    </source>
</evidence>
<dbReference type="Proteomes" id="UP000501719">
    <property type="component" value="Segment"/>
</dbReference>
<dbReference type="GO" id="GO:0042330">
    <property type="term" value="P:taxis"/>
    <property type="evidence" value="ECO:0007669"/>
    <property type="project" value="InterPro"/>
</dbReference>
<dbReference type="EMBL" id="MN630494">
    <property type="protein sequence ID" value="QII88681.1"/>
    <property type="molecule type" value="Genomic_DNA"/>
</dbReference>
<sequence>MPSPHSLQTLAKKILATQQISTDHYFILKYCGLWWHGAPIMLSTNEDNQLMIKSASFKEGLSLDLALMKVVQENNHDLIKLFTEWGADINSSFVTVNMECTRNLCRELGAKEALNERDILQIFYKTRDIKTSSHVILCHELLSNNPLFQNIERMRSIIYRSLEKLSINFILDDISFSEMLTRHWYGLAILYNLTEAIQYFYEKYKHFKNWRLICGLSFNNLSDLYEIYNLEKVDMNIDEMMYLACSIYDGNYSTIYYCFVLGANINQAMLTSVINHCIGNLFLCIDLGADAFEDSMELAKQKNDNIFISILSFKNYSPDSSLLSLKMTDPEKINALLDEEKYESKNMLMFDAHDEKTSTSPVRL</sequence>